<organism evidence="2 3">
    <name type="scientific">Akanthomyces lecanii RCEF 1005</name>
    <dbReference type="NCBI Taxonomy" id="1081108"/>
    <lineage>
        <taxon>Eukaryota</taxon>
        <taxon>Fungi</taxon>
        <taxon>Dikarya</taxon>
        <taxon>Ascomycota</taxon>
        <taxon>Pezizomycotina</taxon>
        <taxon>Sordariomycetes</taxon>
        <taxon>Hypocreomycetidae</taxon>
        <taxon>Hypocreales</taxon>
        <taxon>Cordycipitaceae</taxon>
        <taxon>Akanthomyces</taxon>
        <taxon>Cordyceps confragosa</taxon>
    </lineage>
</organism>
<protein>
    <submittedName>
        <fullName evidence="2">Chloramphenicol acetyltransferase-like domain protein</fullName>
    </submittedName>
</protein>
<name>A0A168FZD9_CORDF</name>
<sequence>MPFISADYEVEQTFSIPCPGFNVKLSHWDRTFVPYHTKRILFFQLDVDEDRAKITKQLHAAFHNTVQKLPFLAGSIVPFTTEEGGRPWLRNLIPKGAAHLVVKDLSADLSYTKLEAANFSQSLLDTDKLCPLPQVAYVQEEPVDVCRFQANFVEGGLLLVASVIHIVCDGNGVTQTIRIFADFFRQATRDIQLQPPRGQDDVYTSDRTKIVNGGGAVGCIDLHPAWTSSTINTHSQLSDVQTSCKTYRIDVGMLDALKQAASKLTPKGEWISTNDAISGLIWRSIVLARRRAGILKDQNKEAYITQPVDCRSLIKLSQPYFGNALYMTQATLDVDVLADEETGISAAAQCIRASLAGVTGDRFRDLVGYVERTSQDSQTRLKVVEFLDTSGIILTSHFKFPMHEIDFGSALGRLKALRLPAKGMMTGAVMVMPKLPDGSCEFLITEADVTVASLGQDAVFAGFTHEV</sequence>
<keyword evidence="1 2" id="KW-0808">Transferase</keyword>
<dbReference type="PANTHER" id="PTHR31896">
    <property type="entry name" value="FAMILY REGULATORY PROTEIN, PUTATIVE (AFU_ORTHOLOGUE AFUA_3G14730)-RELATED"/>
    <property type="match status" value="1"/>
</dbReference>
<accession>A0A168FZD9</accession>
<keyword evidence="3" id="KW-1185">Reference proteome</keyword>
<gene>
    <name evidence="2" type="ORF">LEL_07802</name>
</gene>
<dbReference type="Pfam" id="PF02458">
    <property type="entry name" value="Transferase"/>
    <property type="match status" value="1"/>
</dbReference>
<dbReference type="EMBL" id="AZHF01000005">
    <property type="protein sequence ID" value="OAA75814.1"/>
    <property type="molecule type" value="Genomic_DNA"/>
</dbReference>
<comment type="caution">
    <text evidence="2">The sequence shown here is derived from an EMBL/GenBank/DDBJ whole genome shotgun (WGS) entry which is preliminary data.</text>
</comment>
<dbReference type="STRING" id="1081108.A0A168FZD9"/>
<dbReference type="InterPro" id="IPR051283">
    <property type="entry name" value="Sec_Metabolite_Acyltrans"/>
</dbReference>
<dbReference type="Gene3D" id="3.30.559.10">
    <property type="entry name" value="Chloramphenicol acetyltransferase-like domain"/>
    <property type="match status" value="2"/>
</dbReference>
<evidence type="ECO:0000313" key="3">
    <source>
        <dbReference type="Proteomes" id="UP000076881"/>
    </source>
</evidence>
<dbReference type="PANTHER" id="PTHR31896:SF64">
    <property type="entry name" value="TRICHOTHECENE 3-O-ACETYLTRANSFERASE"/>
    <property type="match status" value="1"/>
</dbReference>
<dbReference type="InterPro" id="IPR023213">
    <property type="entry name" value="CAT-like_dom_sf"/>
</dbReference>
<dbReference type="Proteomes" id="UP000076881">
    <property type="component" value="Unassembled WGS sequence"/>
</dbReference>
<dbReference type="AlphaFoldDB" id="A0A168FZD9"/>
<evidence type="ECO:0000313" key="2">
    <source>
        <dbReference type="EMBL" id="OAA75814.1"/>
    </source>
</evidence>
<reference evidence="2 3" key="1">
    <citation type="journal article" date="2016" name="Genome Biol. Evol.">
        <title>Divergent and convergent evolution of fungal pathogenicity.</title>
        <authorList>
            <person name="Shang Y."/>
            <person name="Xiao G."/>
            <person name="Zheng P."/>
            <person name="Cen K."/>
            <person name="Zhan S."/>
            <person name="Wang C."/>
        </authorList>
    </citation>
    <scope>NUCLEOTIDE SEQUENCE [LARGE SCALE GENOMIC DNA]</scope>
    <source>
        <strain evidence="2 3">RCEF 1005</strain>
    </source>
</reference>
<dbReference type="GO" id="GO:0016740">
    <property type="term" value="F:transferase activity"/>
    <property type="evidence" value="ECO:0007669"/>
    <property type="project" value="UniProtKB-KW"/>
</dbReference>
<dbReference type="OrthoDB" id="410701at2759"/>
<evidence type="ECO:0000256" key="1">
    <source>
        <dbReference type="ARBA" id="ARBA00022679"/>
    </source>
</evidence>
<proteinExistence type="predicted"/>